<organism evidence="1 2">
    <name type="scientific">Trichonephila clavata</name>
    <name type="common">Joro spider</name>
    <name type="synonym">Nephila clavata</name>
    <dbReference type="NCBI Taxonomy" id="2740835"/>
    <lineage>
        <taxon>Eukaryota</taxon>
        <taxon>Metazoa</taxon>
        <taxon>Ecdysozoa</taxon>
        <taxon>Arthropoda</taxon>
        <taxon>Chelicerata</taxon>
        <taxon>Arachnida</taxon>
        <taxon>Araneae</taxon>
        <taxon>Araneomorphae</taxon>
        <taxon>Entelegynae</taxon>
        <taxon>Araneoidea</taxon>
        <taxon>Nephilidae</taxon>
        <taxon>Trichonephila</taxon>
    </lineage>
</organism>
<sequence length="85" mass="9079">MVLPATIFSSASSSILSKVTKYALLLSSVNVPPLVLAYSAGTPRTPKVRTTTDMVAMIAILDEATNTRDCGMRFAQGSKSTRLKE</sequence>
<proteinExistence type="predicted"/>
<evidence type="ECO:0000313" key="2">
    <source>
        <dbReference type="Proteomes" id="UP000887116"/>
    </source>
</evidence>
<protein>
    <submittedName>
        <fullName evidence="1">Uncharacterized protein</fullName>
    </submittedName>
</protein>
<name>A0A8X6GCT7_TRICU</name>
<dbReference type="Proteomes" id="UP000887116">
    <property type="component" value="Unassembled WGS sequence"/>
</dbReference>
<dbReference type="EMBL" id="BMAO01005302">
    <property type="protein sequence ID" value="GFR00569.1"/>
    <property type="molecule type" value="Genomic_DNA"/>
</dbReference>
<reference evidence="1" key="1">
    <citation type="submission" date="2020-07" db="EMBL/GenBank/DDBJ databases">
        <title>Multicomponent nature underlies the extraordinary mechanical properties of spider dragline silk.</title>
        <authorList>
            <person name="Kono N."/>
            <person name="Nakamura H."/>
            <person name="Mori M."/>
            <person name="Yoshida Y."/>
            <person name="Ohtoshi R."/>
            <person name="Malay A.D."/>
            <person name="Moran D.A.P."/>
            <person name="Tomita M."/>
            <person name="Numata K."/>
            <person name="Arakawa K."/>
        </authorList>
    </citation>
    <scope>NUCLEOTIDE SEQUENCE</scope>
</reference>
<keyword evidence="2" id="KW-1185">Reference proteome</keyword>
<comment type="caution">
    <text evidence="1">The sequence shown here is derived from an EMBL/GenBank/DDBJ whole genome shotgun (WGS) entry which is preliminary data.</text>
</comment>
<dbReference type="AlphaFoldDB" id="A0A8X6GCT7"/>
<gene>
    <name evidence="1" type="ORF">TNCT_125141</name>
</gene>
<accession>A0A8X6GCT7</accession>
<evidence type="ECO:0000313" key="1">
    <source>
        <dbReference type="EMBL" id="GFR00569.1"/>
    </source>
</evidence>